<evidence type="ECO:0000256" key="4">
    <source>
        <dbReference type="ARBA" id="ARBA00022691"/>
    </source>
</evidence>
<protein>
    <recommendedName>
        <fullName evidence="7">tRNA/rRNA methyltransferase SpoU type domain-containing protein</fullName>
    </recommendedName>
</protein>
<dbReference type="GO" id="GO:0008173">
    <property type="term" value="F:RNA methyltransferase activity"/>
    <property type="evidence" value="ECO:0007669"/>
    <property type="project" value="InterPro"/>
</dbReference>
<dbReference type="GO" id="GO:0002938">
    <property type="term" value="P:tRNA guanine ribose methylation"/>
    <property type="evidence" value="ECO:0007669"/>
    <property type="project" value="TreeGrafter"/>
</dbReference>
<dbReference type="SUPFAM" id="SSF75217">
    <property type="entry name" value="alpha/beta knot"/>
    <property type="match status" value="1"/>
</dbReference>
<dbReference type="Pfam" id="PF00588">
    <property type="entry name" value="SpoU_methylase"/>
    <property type="match status" value="1"/>
</dbReference>
<keyword evidence="1" id="KW-0820">tRNA-binding</keyword>
<name>A0A1G1Y0H0_9BACT</name>
<keyword evidence="4" id="KW-0949">S-adenosyl-L-methionine</keyword>
<sequence length="157" mass="17675">MIHFKKNKEIYLIAQNIRSLFNVGALFRSADVFGVKKIYLCGWTGFPPRKEISKTALGAEEWVLWERHWQTHLLIKKLKKQGVKIAVLEIGKKAKPLPEYRPKFPLALVVGSETKGVSKKILALADDIIQIPMRGKKESLNVAVAAAIALYGLRVVK</sequence>
<dbReference type="PANTHER" id="PTHR43453:SF1">
    <property type="entry name" value="TRNA_RRNA METHYLTRANSFERASE SPOU TYPE DOMAIN-CONTAINING PROTEIN"/>
    <property type="match status" value="1"/>
</dbReference>
<evidence type="ECO:0000256" key="6">
    <source>
        <dbReference type="ARBA" id="ARBA00022884"/>
    </source>
</evidence>
<evidence type="ECO:0000256" key="1">
    <source>
        <dbReference type="ARBA" id="ARBA00022555"/>
    </source>
</evidence>
<dbReference type="InterPro" id="IPR029026">
    <property type="entry name" value="tRNA_m1G_MTases_N"/>
</dbReference>
<feature type="domain" description="tRNA/rRNA methyltransferase SpoU type" evidence="7">
    <location>
        <begin position="10"/>
        <end position="151"/>
    </location>
</feature>
<keyword evidence="5" id="KW-0819">tRNA processing</keyword>
<keyword evidence="3" id="KW-0808">Transferase</keyword>
<evidence type="ECO:0000256" key="2">
    <source>
        <dbReference type="ARBA" id="ARBA00022603"/>
    </source>
</evidence>
<reference evidence="8 9" key="1">
    <citation type="journal article" date="2016" name="Nat. Commun.">
        <title>Thousands of microbial genomes shed light on interconnected biogeochemical processes in an aquifer system.</title>
        <authorList>
            <person name="Anantharaman K."/>
            <person name="Brown C.T."/>
            <person name="Hug L.A."/>
            <person name="Sharon I."/>
            <person name="Castelle C.J."/>
            <person name="Probst A.J."/>
            <person name="Thomas B.C."/>
            <person name="Singh A."/>
            <person name="Wilkins M.J."/>
            <person name="Karaoz U."/>
            <person name="Brodie E.L."/>
            <person name="Williams K.H."/>
            <person name="Hubbard S.S."/>
            <person name="Banfield J.F."/>
        </authorList>
    </citation>
    <scope>NUCLEOTIDE SEQUENCE [LARGE SCALE GENOMIC DNA]</scope>
</reference>
<keyword evidence="2" id="KW-0489">Methyltransferase</keyword>
<dbReference type="InterPro" id="IPR033671">
    <property type="entry name" value="TrmH"/>
</dbReference>
<dbReference type="PANTHER" id="PTHR43453">
    <property type="entry name" value="RRNA METHYLASE-LIKE"/>
    <property type="match status" value="1"/>
</dbReference>
<dbReference type="GO" id="GO:0000049">
    <property type="term" value="F:tRNA binding"/>
    <property type="evidence" value="ECO:0007669"/>
    <property type="project" value="UniProtKB-KW"/>
</dbReference>
<organism evidence="8 9">
    <name type="scientific">Candidatus Buchananbacteria bacterium RIFCSPHIGHO2_01_FULL_46_12</name>
    <dbReference type="NCBI Taxonomy" id="1797536"/>
    <lineage>
        <taxon>Bacteria</taxon>
        <taxon>Candidatus Buchananiibacteriota</taxon>
    </lineage>
</organism>
<evidence type="ECO:0000256" key="3">
    <source>
        <dbReference type="ARBA" id="ARBA00022679"/>
    </source>
</evidence>
<gene>
    <name evidence="8" type="ORF">A2663_01490</name>
</gene>
<dbReference type="InterPro" id="IPR001537">
    <property type="entry name" value="SpoU_MeTrfase"/>
</dbReference>
<dbReference type="AlphaFoldDB" id="A0A1G1Y0H0"/>
<dbReference type="EMBL" id="MHIF01000072">
    <property type="protein sequence ID" value="OGY45788.1"/>
    <property type="molecule type" value="Genomic_DNA"/>
</dbReference>
<accession>A0A1G1Y0H0</accession>
<keyword evidence="6" id="KW-0694">RNA-binding</keyword>
<dbReference type="Gene3D" id="3.40.1280.10">
    <property type="match status" value="1"/>
</dbReference>
<evidence type="ECO:0000259" key="7">
    <source>
        <dbReference type="Pfam" id="PF00588"/>
    </source>
</evidence>
<proteinExistence type="predicted"/>
<dbReference type="Proteomes" id="UP000178432">
    <property type="component" value="Unassembled WGS sequence"/>
</dbReference>
<evidence type="ECO:0000256" key="5">
    <source>
        <dbReference type="ARBA" id="ARBA00022694"/>
    </source>
</evidence>
<comment type="caution">
    <text evidence="8">The sequence shown here is derived from an EMBL/GenBank/DDBJ whole genome shotgun (WGS) entry which is preliminary data.</text>
</comment>
<dbReference type="InterPro" id="IPR029028">
    <property type="entry name" value="Alpha/beta_knot_MTases"/>
</dbReference>
<evidence type="ECO:0000313" key="9">
    <source>
        <dbReference type="Proteomes" id="UP000178432"/>
    </source>
</evidence>
<evidence type="ECO:0000313" key="8">
    <source>
        <dbReference type="EMBL" id="OGY45788.1"/>
    </source>
</evidence>